<keyword evidence="3 6" id="KW-0812">Transmembrane</keyword>
<keyword evidence="8" id="KW-1185">Reference proteome</keyword>
<evidence type="ECO:0008006" key="9">
    <source>
        <dbReference type="Google" id="ProtNLM"/>
    </source>
</evidence>
<comment type="subcellular location">
    <subcellularLocation>
        <location evidence="1">Cell membrane</location>
        <topology evidence="1">Multi-pass membrane protein</topology>
    </subcellularLocation>
</comment>
<feature type="transmembrane region" description="Helical" evidence="6">
    <location>
        <begin position="161"/>
        <end position="194"/>
    </location>
</feature>
<feature type="transmembrane region" description="Helical" evidence="6">
    <location>
        <begin position="287"/>
        <end position="309"/>
    </location>
</feature>
<keyword evidence="4 6" id="KW-1133">Transmembrane helix</keyword>
<feature type="transmembrane region" description="Helical" evidence="6">
    <location>
        <begin position="117"/>
        <end position="141"/>
    </location>
</feature>
<dbReference type="InterPro" id="IPR050833">
    <property type="entry name" value="Poly_Biosynth_Transport"/>
</dbReference>
<feature type="transmembrane region" description="Helical" evidence="6">
    <location>
        <begin position="13"/>
        <end position="31"/>
    </location>
</feature>
<name>A0ABR8W1T8_9MICO</name>
<evidence type="ECO:0000313" key="7">
    <source>
        <dbReference type="EMBL" id="MBD8010995.1"/>
    </source>
</evidence>
<evidence type="ECO:0000256" key="2">
    <source>
        <dbReference type="ARBA" id="ARBA00022475"/>
    </source>
</evidence>
<reference evidence="7 8" key="1">
    <citation type="submission" date="2020-08" db="EMBL/GenBank/DDBJ databases">
        <title>A Genomic Blueprint of the Chicken Gut Microbiome.</title>
        <authorList>
            <person name="Gilroy R."/>
            <person name="Ravi A."/>
            <person name="Getino M."/>
            <person name="Pursley I."/>
            <person name="Horton D.L."/>
            <person name="Alikhan N.-F."/>
            <person name="Baker D."/>
            <person name="Gharbi K."/>
            <person name="Hall N."/>
            <person name="Watson M."/>
            <person name="Adriaenssens E.M."/>
            <person name="Foster-Nyarko E."/>
            <person name="Jarju S."/>
            <person name="Secka A."/>
            <person name="Antonio M."/>
            <person name="Oren A."/>
            <person name="Chaudhuri R."/>
            <person name="La Ragione R.M."/>
            <person name="Hildebrand F."/>
            <person name="Pallen M.J."/>
        </authorList>
    </citation>
    <scope>NUCLEOTIDE SEQUENCE [LARGE SCALE GENOMIC DNA]</scope>
    <source>
        <strain evidence="7 8">Re1</strain>
    </source>
</reference>
<comment type="caution">
    <text evidence="7">The sequence shown here is derived from an EMBL/GenBank/DDBJ whole genome shotgun (WGS) entry which is preliminary data.</text>
</comment>
<feature type="transmembrane region" description="Helical" evidence="6">
    <location>
        <begin position="357"/>
        <end position="377"/>
    </location>
</feature>
<evidence type="ECO:0000313" key="8">
    <source>
        <dbReference type="Proteomes" id="UP000611521"/>
    </source>
</evidence>
<feature type="transmembrane region" description="Helical" evidence="6">
    <location>
        <begin position="215"/>
        <end position="236"/>
    </location>
</feature>
<evidence type="ECO:0000256" key="5">
    <source>
        <dbReference type="ARBA" id="ARBA00023136"/>
    </source>
</evidence>
<keyword evidence="2" id="KW-1003">Cell membrane</keyword>
<feature type="transmembrane region" description="Helical" evidence="6">
    <location>
        <begin position="248"/>
        <end position="275"/>
    </location>
</feature>
<dbReference type="PANTHER" id="PTHR30250">
    <property type="entry name" value="PST FAMILY PREDICTED COLANIC ACID TRANSPORTER"/>
    <property type="match status" value="1"/>
</dbReference>
<accession>A0ABR8W1T8</accession>
<dbReference type="EMBL" id="JACSPX010000001">
    <property type="protein sequence ID" value="MBD8010995.1"/>
    <property type="molecule type" value="Genomic_DNA"/>
</dbReference>
<evidence type="ECO:0000256" key="4">
    <source>
        <dbReference type="ARBA" id="ARBA00022989"/>
    </source>
</evidence>
<feature type="transmembrane region" description="Helical" evidence="6">
    <location>
        <begin position="329"/>
        <end position="350"/>
    </location>
</feature>
<dbReference type="PANTHER" id="PTHR30250:SF11">
    <property type="entry name" value="O-ANTIGEN TRANSPORTER-RELATED"/>
    <property type="match status" value="1"/>
</dbReference>
<dbReference type="RefSeq" id="WP_191711856.1">
    <property type="nucleotide sequence ID" value="NZ_JACSPX010000001.1"/>
</dbReference>
<keyword evidence="5 6" id="KW-0472">Membrane</keyword>
<proteinExistence type="predicted"/>
<dbReference type="Proteomes" id="UP000611521">
    <property type="component" value="Unassembled WGS sequence"/>
</dbReference>
<feature type="transmembrane region" description="Helical" evidence="6">
    <location>
        <begin position="83"/>
        <end position="105"/>
    </location>
</feature>
<organism evidence="7 8">
    <name type="scientific">Microbacterium commune</name>
    <dbReference type="NCBI Taxonomy" id="2762219"/>
    <lineage>
        <taxon>Bacteria</taxon>
        <taxon>Bacillati</taxon>
        <taxon>Actinomycetota</taxon>
        <taxon>Actinomycetes</taxon>
        <taxon>Micrococcales</taxon>
        <taxon>Microbacteriaceae</taxon>
        <taxon>Microbacterium</taxon>
    </lineage>
</organism>
<feature type="transmembrane region" description="Helical" evidence="6">
    <location>
        <begin position="383"/>
        <end position="402"/>
    </location>
</feature>
<evidence type="ECO:0000256" key="6">
    <source>
        <dbReference type="SAM" id="Phobius"/>
    </source>
</evidence>
<gene>
    <name evidence="7" type="ORF">H9633_01615</name>
</gene>
<evidence type="ECO:0000256" key="3">
    <source>
        <dbReference type="ARBA" id="ARBA00022692"/>
    </source>
</evidence>
<protein>
    <recommendedName>
        <fullName evidence="9">Membrane protein involved in the export of O-antigen and teichoic acid</fullName>
    </recommendedName>
</protein>
<evidence type="ECO:0000256" key="1">
    <source>
        <dbReference type="ARBA" id="ARBA00004651"/>
    </source>
</evidence>
<sequence>MADRTDQRATEGALRYILLATVIAGAIGYLIQIAVPIFAPNSYLTFATTWSAIYLVVTCVSGIQQEITRAARPDPSGAGYPTWLTFTISAAVVVAVGVSAIFALIGPRVFPSDTVAFVLILALASGGYALVAALSGALYGLGAWPAVAGMTVSDSVVRLLTIAGALLAGAGATMLGWAIAVPFAVAVAGIWLWTGPRVKTRLGLDVRIGRLARNSVATVLASLATGALISGLPLLINSFASDAGSELLAVLILAITLTRAPLVVPLLALQGYLVVSFRDRADRIASMIVRWVILVLALVVVLALLAALIGPALLSVAFPSFSSLPAADLALIVVSAGLTGVMCITGPAVLAGNRHAWYTAGWAVSALATLVILMLPFDAHSRILTALLAGPVIGSAVHIIAVRRAPRRGK</sequence>